<evidence type="ECO:0000313" key="2">
    <source>
        <dbReference type="EMBL" id="EUA86710.1"/>
    </source>
</evidence>
<keyword evidence="3" id="KW-1185">Reference proteome</keyword>
<organism evidence="2 3">
    <name type="scientific">Mycobacterium ulcerans str. Harvey</name>
    <dbReference type="NCBI Taxonomy" id="1299332"/>
    <lineage>
        <taxon>Bacteria</taxon>
        <taxon>Bacillati</taxon>
        <taxon>Actinomycetota</taxon>
        <taxon>Actinomycetes</taxon>
        <taxon>Mycobacteriales</taxon>
        <taxon>Mycobacteriaceae</taxon>
        <taxon>Mycobacterium</taxon>
        <taxon>Mycobacterium ulcerans group</taxon>
    </lineage>
</organism>
<evidence type="ECO:0000313" key="3">
    <source>
        <dbReference type="Proteomes" id="UP000020681"/>
    </source>
</evidence>
<reference evidence="2 3" key="1">
    <citation type="submission" date="2014-01" db="EMBL/GenBank/DDBJ databases">
        <authorList>
            <person name="Dobos K."/>
            <person name="Lenaerts A."/>
            <person name="Ordway D."/>
            <person name="DeGroote M.A."/>
            <person name="Parker T."/>
            <person name="Sizemore C."/>
            <person name="Tallon L.J."/>
            <person name="Sadzewicz L.K."/>
            <person name="Sengamalay N."/>
            <person name="Fraser C.M."/>
            <person name="Hine E."/>
            <person name="Shefchek K.A."/>
            <person name="Das S.P."/>
            <person name="Tettelin H."/>
        </authorList>
    </citation>
    <scope>NUCLEOTIDE SEQUENCE [LARGE SCALE GENOMIC DNA]</scope>
    <source>
        <strain evidence="2 3">Harvey</strain>
    </source>
</reference>
<evidence type="ECO:0000256" key="1">
    <source>
        <dbReference type="SAM" id="MobiDB-lite"/>
    </source>
</evidence>
<dbReference type="EMBL" id="JAOL01000170">
    <property type="protein sequence ID" value="EUA86710.1"/>
    <property type="molecule type" value="Genomic_DNA"/>
</dbReference>
<accession>A0ABP3A8Y1</accession>
<protein>
    <submittedName>
        <fullName evidence="2">Membrane-anchored adenylyl cyclase domain protein</fullName>
    </submittedName>
</protein>
<name>A0ABP3A8Y1_MYCUL</name>
<feature type="compositionally biased region" description="Low complexity" evidence="1">
    <location>
        <begin position="280"/>
        <end position="289"/>
    </location>
</feature>
<dbReference type="Proteomes" id="UP000020681">
    <property type="component" value="Unassembled WGS sequence"/>
</dbReference>
<comment type="caution">
    <text evidence="2">The sequence shown here is derived from an EMBL/GenBank/DDBJ whole genome shotgun (WGS) entry which is preliminary data.</text>
</comment>
<gene>
    <name evidence="2" type="ORF">I551_6959</name>
</gene>
<sequence length="322" mass="35129">MRFTEPAEYVFRHPLIHTVAYESQLKSARAQMHRRLAAVIEARVPESADQYAALIAEHLEAAGESHAAYGWQVRAAAWATNRDIAAAHLTWERARKIADALPVDDPNRAAMRIAPRTMLCGIAFRIHIDVAGARFEELRELCAAAGDKASLSIGMAGLVIDHLQHARMREASQLATEAMTLIESVGDPALTVALSIALIYAKSECAEWSDALRWSQRVIALADGDPTMGALIIGCPWRWPSPPAPTRAIAWGVRGGQKISSMVWRWPAAPIPCPMPPSSPTSTARASRPVSWRPTIARSARSRTLCKSPSVPVTMSRWPSPG</sequence>
<feature type="region of interest" description="Disordered" evidence="1">
    <location>
        <begin position="276"/>
        <end position="322"/>
    </location>
</feature>
<proteinExistence type="predicted"/>